<dbReference type="AlphaFoldDB" id="M2LRW0"/>
<name>M2LRW0_BAUPA</name>
<dbReference type="KEGG" id="bcom:BAUCODRAFT_444234"/>
<dbReference type="RefSeq" id="XP_007675707.1">
    <property type="nucleotide sequence ID" value="XM_007677517.1"/>
</dbReference>
<dbReference type="GeneID" id="19114383"/>
<protein>
    <submittedName>
        <fullName evidence="1">Uncharacterized protein</fullName>
    </submittedName>
</protein>
<evidence type="ECO:0000313" key="2">
    <source>
        <dbReference type="Proteomes" id="UP000011761"/>
    </source>
</evidence>
<proteinExistence type="predicted"/>
<keyword evidence="2" id="KW-1185">Reference proteome</keyword>
<gene>
    <name evidence="1" type="ORF">BAUCODRAFT_444234</name>
</gene>
<dbReference type="EMBL" id="KB445554">
    <property type="protein sequence ID" value="EMC97217.1"/>
    <property type="molecule type" value="Genomic_DNA"/>
</dbReference>
<accession>M2LRW0</accession>
<organism evidence="1 2">
    <name type="scientific">Baudoinia panamericana (strain UAMH 10762)</name>
    <name type="common">Angels' share fungus</name>
    <name type="synonym">Baudoinia compniacensis (strain UAMH 10762)</name>
    <dbReference type="NCBI Taxonomy" id="717646"/>
    <lineage>
        <taxon>Eukaryota</taxon>
        <taxon>Fungi</taxon>
        <taxon>Dikarya</taxon>
        <taxon>Ascomycota</taxon>
        <taxon>Pezizomycotina</taxon>
        <taxon>Dothideomycetes</taxon>
        <taxon>Dothideomycetidae</taxon>
        <taxon>Mycosphaerellales</taxon>
        <taxon>Teratosphaeriaceae</taxon>
        <taxon>Baudoinia</taxon>
    </lineage>
</organism>
<reference evidence="1 2" key="1">
    <citation type="journal article" date="2012" name="PLoS Pathog.">
        <title>Diverse lifestyles and strategies of plant pathogenesis encoded in the genomes of eighteen Dothideomycetes fungi.</title>
        <authorList>
            <person name="Ohm R.A."/>
            <person name="Feau N."/>
            <person name="Henrissat B."/>
            <person name="Schoch C.L."/>
            <person name="Horwitz B.A."/>
            <person name="Barry K.W."/>
            <person name="Condon B.J."/>
            <person name="Copeland A.C."/>
            <person name="Dhillon B."/>
            <person name="Glaser F."/>
            <person name="Hesse C.N."/>
            <person name="Kosti I."/>
            <person name="LaButti K."/>
            <person name="Lindquist E.A."/>
            <person name="Lucas S."/>
            <person name="Salamov A.A."/>
            <person name="Bradshaw R.E."/>
            <person name="Ciuffetti L."/>
            <person name="Hamelin R.C."/>
            <person name="Kema G.H.J."/>
            <person name="Lawrence C."/>
            <person name="Scott J.A."/>
            <person name="Spatafora J.W."/>
            <person name="Turgeon B.G."/>
            <person name="de Wit P.J.G.M."/>
            <person name="Zhong S."/>
            <person name="Goodwin S.B."/>
            <person name="Grigoriev I.V."/>
        </authorList>
    </citation>
    <scope>NUCLEOTIDE SEQUENCE [LARGE SCALE GENOMIC DNA]</scope>
    <source>
        <strain evidence="1 2">UAMH 10762</strain>
    </source>
</reference>
<dbReference type="HOGENOM" id="CLU_2830798_0_0_1"/>
<sequence length="66" mass="7141">MKGLKTACGRPAVNAIVALIDRRRSVGACRKGKRGLPSYDSYPWSNLHLLSASSLHFPLLLLCSSS</sequence>
<dbReference type="Proteomes" id="UP000011761">
    <property type="component" value="Unassembled WGS sequence"/>
</dbReference>
<evidence type="ECO:0000313" key="1">
    <source>
        <dbReference type="EMBL" id="EMC97217.1"/>
    </source>
</evidence>